<sequence>MHETLQERARATRRSLLDAAAHLFAQQGYAGTSVNDISARSGRTSGSVYFHYASKEGIALAVVRAGFATWPGLVARYGDRSMPPLDRLVALSYEVARALAEDPLTRAGARLWAERDTIGVPLPDPFPLWTTAVTRLLAQARSGGELAAHVRPAPAARTLVRAFFGFCTLTEALEGPGALPGRLSDWWQLTLPSLQDPPRPGRSSAWPGPADGGPHPLERTVPGPARPVSRPSPGAARATVSLPVGSPVPRRASESSRRS</sequence>
<evidence type="ECO:0000313" key="7">
    <source>
        <dbReference type="EMBL" id="MDP9680910.1"/>
    </source>
</evidence>
<evidence type="ECO:0000256" key="4">
    <source>
        <dbReference type="PROSITE-ProRule" id="PRU00335"/>
    </source>
</evidence>
<gene>
    <name evidence="7" type="ORF">J2S47_001412</name>
</gene>
<feature type="region of interest" description="Disordered" evidence="5">
    <location>
        <begin position="191"/>
        <end position="259"/>
    </location>
</feature>
<dbReference type="SUPFAM" id="SSF48498">
    <property type="entry name" value="Tetracyclin repressor-like, C-terminal domain"/>
    <property type="match status" value="1"/>
</dbReference>
<evidence type="ECO:0000313" key="8">
    <source>
        <dbReference type="Proteomes" id="UP001231675"/>
    </source>
</evidence>
<dbReference type="SUPFAM" id="SSF46689">
    <property type="entry name" value="Homeodomain-like"/>
    <property type="match status" value="1"/>
</dbReference>
<proteinExistence type="predicted"/>
<keyword evidence="8" id="KW-1185">Reference proteome</keyword>
<dbReference type="PROSITE" id="PS50977">
    <property type="entry name" value="HTH_TETR_2"/>
    <property type="match status" value="1"/>
</dbReference>
<evidence type="ECO:0000256" key="5">
    <source>
        <dbReference type="SAM" id="MobiDB-lite"/>
    </source>
</evidence>
<evidence type="ECO:0000256" key="2">
    <source>
        <dbReference type="ARBA" id="ARBA00023125"/>
    </source>
</evidence>
<dbReference type="EMBL" id="JAURUD010000001">
    <property type="protein sequence ID" value="MDP9680910.1"/>
    <property type="molecule type" value="Genomic_DNA"/>
</dbReference>
<dbReference type="Pfam" id="PF21935">
    <property type="entry name" value="TetR_C_45"/>
    <property type="match status" value="1"/>
</dbReference>
<dbReference type="RefSeq" id="WP_189422794.1">
    <property type="nucleotide sequence ID" value="NZ_BMSL01000005.1"/>
</dbReference>
<comment type="caution">
    <text evidence="7">The sequence shown here is derived from an EMBL/GenBank/DDBJ whole genome shotgun (WGS) entry which is preliminary data.</text>
</comment>
<evidence type="ECO:0000259" key="6">
    <source>
        <dbReference type="PROSITE" id="PS50977"/>
    </source>
</evidence>
<dbReference type="InterPro" id="IPR050109">
    <property type="entry name" value="HTH-type_TetR-like_transc_reg"/>
</dbReference>
<dbReference type="InterPro" id="IPR009057">
    <property type="entry name" value="Homeodomain-like_sf"/>
</dbReference>
<dbReference type="InterPro" id="IPR036271">
    <property type="entry name" value="Tet_transcr_reg_TetR-rel_C_sf"/>
</dbReference>
<dbReference type="PANTHER" id="PTHR30055">
    <property type="entry name" value="HTH-TYPE TRANSCRIPTIONAL REGULATOR RUTR"/>
    <property type="match status" value="1"/>
</dbReference>
<keyword evidence="3" id="KW-0804">Transcription</keyword>
<organism evidence="7 8">
    <name type="scientific">Streptomyces griseoviridis</name>
    <dbReference type="NCBI Taxonomy" id="45398"/>
    <lineage>
        <taxon>Bacteria</taxon>
        <taxon>Bacillati</taxon>
        <taxon>Actinomycetota</taxon>
        <taxon>Actinomycetes</taxon>
        <taxon>Kitasatosporales</taxon>
        <taxon>Streptomycetaceae</taxon>
        <taxon>Streptomyces</taxon>
    </lineage>
</organism>
<dbReference type="InterPro" id="IPR001647">
    <property type="entry name" value="HTH_TetR"/>
</dbReference>
<dbReference type="GeneID" id="91550350"/>
<dbReference type="InterPro" id="IPR054126">
    <property type="entry name" value="CprB_TetR_C"/>
</dbReference>
<dbReference type="Proteomes" id="UP001231675">
    <property type="component" value="Unassembled WGS sequence"/>
</dbReference>
<protein>
    <submittedName>
        <fullName evidence="7">AcrR family transcriptional regulator</fullName>
    </submittedName>
</protein>
<accession>A0ABT9LB32</accession>
<evidence type="ECO:0000256" key="1">
    <source>
        <dbReference type="ARBA" id="ARBA00023015"/>
    </source>
</evidence>
<dbReference type="NCBIfam" id="NF041196">
    <property type="entry name" value="ScbR_bind_reg"/>
    <property type="match status" value="1"/>
</dbReference>
<feature type="domain" description="HTH tetR-type" evidence="6">
    <location>
        <begin position="10"/>
        <end position="70"/>
    </location>
</feature>
<evidence type="ECO:0000256" key="3">
    <source>
        <dbReference type="ARBA" id="ARBA00023163"/>
    </source>
</evidence>
<dbReference type="PRINTS" id="PR00455">
    <property type="entry name" value="HTHTETR"/>
</dbReference>
<feature type="DNA-binding region" description="H-T-H motif" evidence="4">
    <location>
        <begin position="33"/>
        <end position="52"/>
    </location>
</feature>
<dbReference type="Gene3D" id="1.10.357.10">
    <property type="entry name" value="Tetracycline Repressor, domain 2"/>
    <property type="match status" value="1"/>
</dbReference>
<keyword evidence="2 4" id="KW-0238">DNA-binding</keyword>
<dbReference type="Pfam" id="PF00440">
    <property type="entry name" value="TetR_N"/>
    <property type="match status" value="1"/>
</dbReference>
<dbReference type="PANTHER" id="PTHR30055:SF234">
    <property type="entry name" value="HTH-TYPE TRANSCRIPTIONAL REGULATOR BETI"/>
    <property type="match status" value="1"/>
</dbReference>
<keyword evidence="1" id="KW-0805">Transcription regulation</keyword>
<name>A0ABT9LB32_STRGD</name>
<reference evidence="7 8" key="1">
    <citation type="submission" date="2023-07" db="EMBL/GenBank/DDBJ databases">
        <title>Sequencing the genomes of 1000 actinobacteria strains.</title>
        <authorList>
            <person name="Klenk H.-P."/>
        </authorList>
    </citation>
    <scope>NUCLEOTIDE SEQUENCE [LARGE SCALE GENOMIC DNA]</scope>
    <source>
        <strain evidence="7 8">DSM 40229</strain>
    </source>
</reference>
<dbReference type="InterPro" id="IPR047923">
    <property type="entry name" value="ArpA-like"/>
</dbReference>